<evidence type="ECO:0000313" key="6">
    <source>
        <dbReference type="Proteomes" id="UP001375240"/>
    </source>
</evidence>
<name>A0AAV9V6F6_9PEZI</name>
<keyword evidence="6" id="KW-1185">Reference proteome</keyword>
<proteinExistence type="inferred from homology"/>
<dbReference type="EMBL" id="JAVHNQ010000003">
    <property type="protein sequence ID" value="KAK6353161.1"/>
    <property type="molecule type" value="Genomic_DNA"/>
</dbReference>
<feature type="domain" description="BCNT-C" evidence="4">
    <location>
        <begin position="384"/>
        <end position="457"/>
    </location>
</feature>
<dbReference type="Pfam" id="PF07572">
    <property type="entry name" value="BCNT"/>
    <property type="match status" value="1"/>
</dbReference>
<sequence length="457" mass="49145">MVDIALQHVRWGRAYQERGCLGWAHFILTSSFIALRSPALLPPNIPKQPVAERHSGSQALCNSVTLFLFPSTLRTHLMSSKPAAPAAVADDEDDYHSSEDEDFNPGQQPDLGDDDDASSSSESEDESSKPTRKGSKRKIKDVSNAQEDLVEDNSGDEAIIRGAKAKRKKTKDESDDEGGEGGLIKTRAQRAREGKEKVPLSSTKSATVDVDALWKSLNAPSSPPKPIKPAALPSNPQSTLQTITTSRIDPTPSSPSLQKSDGTPLLHAQLTTRITSIVTSSTDLGVQVATAEAATAVPLPAPIGGLIPAEGVETRTETTATIPVEKDGMITIKRTYEFAGETVTEEKQVPANSFEARAYLSSLQTGVTPSASTSTPAKPLRRPMRKASKFDPGIGGGAAKKATKLNSLEKSRLDWAGFVDKEGIGEELDRKRREGGDSYLERQDFLGRVGHRTGERR</sequence>
<evidence type="ECO:0000256" key="2">
    <source>
        <dbReference type="ARBA" id="ARBA00019138"/>
    </source>
</evidence>
<evidence type="ECO:0000259" key="4">
    <source>
        <dbReference type="PROSITE" id="PS51279"/>
    </source>
</evidence>
<reference evidence="5 6" key="1">
    <citation type="submission" date="2019-10" db="EMBL/GenBank/DDBJ databases">
        <authorList>
            <person name="Palmer J.M."/>
        </authorList>
    </citation>
    <scope>NUCLEOTIDE SEQUENCE [LARGE SCALE GENOMIC DNA]</scope>
    <source>
        <strain evidence="5 6">TWF696</strain>
    </source>
</reference>
<accession>A0AAV9V6F6</accession>
<feature type="region of interest" description="Disordered" evidence="3">
    <location>
        <begin position="83"/>
        <end position="262"/>
    </location>
</feature>
<dbReference type="AlphaFoldDB" id="A0AAV9V6F6"/>
<feature type="compositionally biased region" description="Acidic residues" evidence="3">
    <location>
        <begin position="89"/>
        <end position="103"/>
    </location>
</feature>
<feature type="compositionally biased region" description="Basic residues" evidence="3">
    <location>
        <begin position="130"/>
        <end position="139"/>
    </location>
</feature>
<dbReference type="GO" id="GO:0000812">
    <property type="term" value="C:Swr1 complex"/>
    <property type="evidence" value="ECO:0007669"/>
    <property type="project" value="TreeGrafter"/>
</dbReference>
<organism evidence="5 6">
    <name type="scientific">Orbilia brochopaga</name>
    <dbReference type="NCBI Taxonomy" id="3140254"/>
    <lineage>
        <taxon>Eukaryota</taxon>
        <taxon>Fungi</taxon>
        <taxon>Dikarya</taxon>
        <taxon>Ascomycota</taxon>
        <taxon>Pezizomycotina</taxon>
        <taxon>Orbiliomycetes</taxon>
        <taxon>Orbiliales</taxon>
        <taxon>Orbiliaceae</taxon>
        <taxon>Orbilia</taxon>
    </lineage>
</organism>
<feature type="compositionally biased region" description="Polar residues" evidence="3">
    <location>
        <begin position="235"/>
        <end position="248"/>
    </location>
</feature>
<evidence type="ECO:0000313" key="5">
    <source>
        <dbReference type="EMBL" id="KAK6353161.1"/>
    </source>
</evidence>
<feature type="region of interest" description="Disordered" evidence="3">
    <location>
        <begin position="365"/>
        <end position="398"/>
    </location>
</feature>
<evidence type="ECO:0000256" key="3">
    <source>
        <dbReference type="SAM" id="MobiDB-lite"/>
    </source>
</evidence>
<dbReference type="InterPro" id="IPR027124">
    <property type="entry name" value="Swc5/CFDP1/2"/>
</dbReference>
<dbReference type="PROSITE" id="PS51279">
    <property type="entry name" value="BCNT_C"/>
    <property type="match status" value="1"/>
</dbReference>
<dbReference type="PANTHER" id="PTHR48407:SF1">
    <property type="entry name" value="CRANIOFACIAL DEVELOPMENT PROTEIN 1"/>
    <property type="match status" value="1"/>
</dbReference>
<comment type="similarity">
    <text evidence="1">Belongs to the SWC5 family.</text>
</comment>
<protein>
    <recommendedName>
        <fullName evidence="2">SWR1-complex protein 5</fullName>
    </recommendedName>
</protein>
<dbReference type="Proteomes" id="UP001375240">
    <property type="component" value="Unassembled WGS sequence"/>
</dbReference>
<feature type="compositionally biased region" description="Polar residues" evidence="3">
    <location>
        <begin position="365"/>
        <end position="376"/>
    </location>
</feature>
<evidence type="ECO:0000256" key="1">
    <source>
        <dbReference type="ARBA" id="ARBA00010465"/>
    </source>
</evidence>
<dbReference type="PANTHER" id="PTHR48407">
    <property type="entry name" value="CRANIOFACIAL DEVELOPMENT PROTEIN 1"/>
    <property type="match status" value="1"/>
</dbReference>
<comment type="caution">
    <text evidence="5">The sequence shown here is derived from an EMBL/GenBank/DDBJ whole genome shotgun (WGS) entry which is preliminary data.</text>
</comment>
<dbReference type="InterPro" id="IPR011421">
    <property type="entry name" value="BCNT-C"/>
</dbReference>
<feature type="compositionally biased region" description="Acidic residues" evidence="3">
    <location>
        <begin position="111"/>
        <end position="125"/>
    </location>
</feature>
<gene>
    <name evidence="5" type="primary">SWC5</name>
    <name evidence="5" type="ORF">TWF696_005149</name>
</gene>